<dbReference type="SMART" id="SM00448">
    <property type="entry name" value="REC"/>
    <property type="match status" value="1"/>
</dbReference>
<dbReference type="PROSITE" id="PS50109">
    <property type="entry name" value="HIS_KIN"/>
    <property type="match status" value="1"/>
</dbReference>
<dbReference type="GO" id="GO:0016301">
    <property type="term" value="F:kinase activity"/>
    <property type="evidence" value="ECO:0007669"/>
    <property type="project" value="UniProtKB-KW"/>
</dbReference>
<dbReference type="Gene3D" id="3.30.565.10">
    <property type="entry name" value="Histidine kinase-like ATPase, C-terminal domain"/>
    <property type="match status" value="1"/>
</dbReference>
<feature type="transmembrane region" description="Helical" evidence="8">
    <location>
        <begin position="728"/>
        <end position="750"/>
    </location>
</feature>
<dbReference type="Pfam" id="PF07494">
    <property type="entry name" value="Reg_prop"/>
    <property type="match status" value="4"/>
</dbReference>
<dbReference type="SMART" id="SM00342">
    <property type="entry name" value="HTH_ARAC"/>
    <property type="match status" value="1"/>
</dbReference>
<keyword evidence="8" id="KW-1133">Transmembrane helix</keyword>
<dbReference type="CDD" id="cd17574">
    <property type="entry name" value="REC_OmpR"/>
    <property type="match status" value="1"/>
</dbReference>
<protein>
    <recommendedName>
        <fullName evidence="2">histidine kinase</fullName>
        <ecNumber evidence="2">2.7.13.3</ecNumber>
    </recommendedName>
</protein>
<dbReference type="Pfam" id="PF00512">
    <property type="entry name" value="HisKA"/>
    <property type="match status" value="1"/>
</dbReference>
<dbReference type="SUPFAM" id="SSF46689">
    <property type="entry name" value="Homeodomain-like"/>
    <property type="match status" value="1"/>
</dbReference>
<feature type="domain" description="Response regulatory" evidence="11">
    <location>
        <begin position="1022"/>
        <end position="1137"/>
    </location>
</feature>
<evidence type="ECO:0000259" key="10">
    <source>
        <dbReference type="PROSITE" id="PS50109"/>
    </source>
</evidence>
<dbReference type="Pfam" id="PF02518">
    <property type="entry name" value="HATPase_c"/>
    <property type="match status" value="1"/>
</dbReference>
<dbReference type="PROSITE" id="PS50110">
    <property type="entry name" value="RESPONSE_REGULATORY"/>
    <property type="match status" value="1"/>
</dbReference>
<dbReference type="Pfam" id="PF07495">
    <property type="entry name" value="Y_Y_Y"/>
    <property type="match status" value="1"/>
</dbReference>
<dbReference type="Gene3D" id="1.10.287.130">
    <property type="match status" value="1"/>
</dbReference>
<dbReference type="InterPro" id="IPR018060">
    <property type="entry name" value="HTH_AraC"/>
</dbReference>
<dbReference type="SUPFAM" id="SSF47384">
    <property type="entry name" value="Homodimeric domain of signal transducing histidine kinase"/>
    <property type="match status" value="1"/>
</dbReference>
<organism evidence="12 13">
    <name type="scientific">Prevotella herbatica</name>
    <dbReference type="NCBI Taxonomy" id="2801997"/>
    <lineage>
        <taxon>Bacteria</taxon>
        <taxon>Pseudomonadati</taxon>
        <taxon>Bacteroidota</taxon>
        <taxon>Bacteroidia</taxon>
        <taxon>Bacteroidales</taxon>
        <taxon>Prevotellaceae</taxon>
        <taxon>Prevotella</taxon>
    </lineage>
</organism>
<keyword evidence="8" id="KW-0812">Transmembrane</keyword>
<evidence type="ECO:0000256" key="2">
    <source>
        <dbReference type="ARBA" id="ARBA00012438"/>
    </source>
</evidence>
<dbReference type="InterPro" id="IPR003594">
    <property type="entry name" value="HATPase_dom"/>
</dbReference>
<dbReference type="Gene3D" id="3.40.50.2300">
    <property type="match status" value="1"/>
</dbReference>
<keyword evidence="5" id="KW-0238">DNA-binding</keyword>
<dbReference type="InterPro" id="IPR018062">
    <property type="entry name" value="HTH_AraC-typ_CS"/>
</dbReference>
<dbReference type="Gene3D" id="2.60.40.10">
    <property type="entry name" value="Immunoglobulins"/>
    <property type="match status" value="1"/>
</dbReference>
<dbReference type="CDD" id="cd00082">
    <property type="entry name" value="HisKA"/>
    <property type="match status" value="1"/>
</dbReference>
<dbReference type="Gene3D" id="1.10.10.60">
    <property type="entry name" value="Homeodomain-like"/>
    <property type="match status" value="2"/>
</dbReference>
<dbReference type="EMBL" id="AP024484">
    <property type="protein sequence ID" value="BCS85459.1"/>
    <property type="molecule type" value="Genomic_DNA"/>
</dbReference>
<keyword evidence="12" id="KW-0808">Transferase</keyword>
<evidence type="ECO:0000256" key="7">
    <source>
        <dbReference type="PROSITE-ProRule" id="PRU00169"/>
    </source>
</evidence>
<sequence length="1274" mass="144567">MADSSRLYTSEKLSSSLINCVTQDKYGFMWIGTEYGLSKFDGYKFTNYLHNSKDTTSIADNIISSFLVDKKGRLWIGCAKGLMRYNSTNDNFIQYHFPDGRKPRIYDMIESRNGDILMGTAGFGLYSIKRGTDKIKYEKQYSTRDSNMFYTHIFEDSHGYIWQGSHLSRFTRFSKYKGKIKVTNFDSPCGAPVNFYQDWKNSMMIVCMFGIVNYDYTTGKITDAGYNFGPYKGNITINCSKFDKNGNLYIGTSECGVLMAPAGSRTFKAFENNNSSKFDLSTSWVNAIYEDKSQNIWIGCYKKGLFLINNQKMAFNSWSFSDQNYSIGSSVSSLAPGNDGSILCTVQNSGVYKFDNAGKIVSHPKSPAGTSIIYQDKWGRYWVGTGNALYSYNPETGNYKQEMKFASAGIYCITDDGMGKLYISVYSKGLYIYDSKTHKVKILDMSMTSPHGMLCNDWIRSLRFDRQGLLWIGTSNGVACLNTQSYTFDNYGWNCILRNSQANCLCEDDWGNMIIGTDEGLYIYYRGLKKLAPFPHSSVLRNKQICGIVKDSHNNIWVSTTMGIWQYDHHTETFIAHINGNGLRSREYTLGAVMQSKDGRIGFGNTDGITTFYPDNVISDITEMGDVHLTNFIIYGKHMDYTKNEYTVPYSENTFTLEFSLLNYKNAEDVSYQYRINRGEWYSTDEGINSIPFNKLNPGNYQIEVRASCNGIVSKGTKVIDITVESPWYATTLAYIIYAALIIILIYFIFRYYERRRIADLEEQKMRFLIDATHDIRSPLTLIMSPLEKLKRKITDIDSLGEINIIDRNAQRLLLLVNQILDERKIDKNQMQLHCDETDLVEFTRSIIALYSYNAKERNINISLEASQKKINVWIDRINFDKIINNLMSNAIKYTFDNGTIDVLITCDSSKATLKITDSGIGIKNEDAGKLFDRFYQGKNTKGFHIAGTGIGLNLCKALVNMHGGNIKAYNRCDGQKGTCMEINIPLGNAHLKPEEIEPTGKDNINEIASQTHKKSANKDFRILIVDDDHEIATYIINELGGWYKFDYASNGREGLSKLLSSEFNLVISDVMMPEMDGITMLKKIKGNSKISDIPVILLTSKSNVDNRLEGLKRGADAFLAKPFSMEELHILIDNLVDNVRRLKGKFSGALEQEDKMAKIEVKGNNAILMDKVMKCINENISDPDFNVEKLVESVGMSRAQLHRKLKEITGVSTGEFIRNLRLEQAAQLIIQGEINISQVAYAVGFNNQTHFSTVFKKHFGVAPSEYFETKHKE</sequence>
<dbReference type="SUPFAM" id="SSF55874">
    <property type="entry name" value="ATPase domain of HSP90 chaperone/DNA topoisomerase II/histidine kinase"/>
    <property type="match status" value="1"/>
</dbReference>
<dbReference type="PANTHER" id="PTHR43547:SF2">
    <property type="entry name" value="HYBRID SIGNAL TRANSDUCTION HISTIDINE KINASE C"/>
    <property type="match status" value="1"/>
</dbReference>
<dbReference type="Gene3D" id="2.130.10.10">
    <property type="entry name" value="YVTN repeat-like/Quinoprotein amine dehydrogenase"/>
    <property type="match status" value="2"/>
</dbReference>
<comment type="catalytic activity">
    <reaction evidence="1">
        <text>ATP + protein L-histidine = ADP + protein N-phospho-L-histidine.</text>
        <dbReference type="EC" id="2.7.13.3"/>
    </reaction>
</comment>
<dbReference type="InterPro" id="IPR013783">
    <property type="entry name" value="Ig-like_fold"/>
</dbReference>
<keyword evidence="8" id="KW-0472">Membrane</keyword>
<keyword evidence="6" id="KW-0804">Transcription</keyword>
<dbReference type="InterPro" id="IPR011006">
    <property type="entry name" value="CheY-like_superfamily"/>
</dbReference>
<dbReference type="InterPro" id="IPR011110">
    <property type="entry name" value="Reg_prop"/>
</dbReference>
<evidence type="ECO:0000256" key="5">
    <source>
        <dbReference type="ARBA" id="ARBA00023125"/>
    </source>
</evidence>
<evidence type="ECO:0000313" key="12">
    <source>
        <dbReference type="EMBL" id="BCS85459.1"/>
    </source>
</evidence>
<dbReference type="Proteomes" id="UP001319045">
    <property type="component" value="Chromosome"/>
</dbReference>
<dbReference type="InterPro" id="IPR011123">
    <property type="entry name" value="Y_Y_Y"/>
</dbReference>
<proteinExistence type="predicted"/>
<dbReference type="InterPro" id="IPR003661">
    <property type="entry name" value="HisK_dim/P_dom"/>
</dbReference>
<evidence type="ECO:0000259" key="9">
    <source>
        <dbReference type="PROSITE" id="PS01124"/>
    </source>
</evidence>
<keyword evidence="4" id="KW-0805">Transcription regulation</keyword>
<feature type="domain" description="HTH araC/xylS-type" evidence="9">
    <location>
        <begin position="1171"/>
        <end position="1270"/>
    </location>
</feature>
<dbReference type="InterPro" id="IPR036097">
    <property type="entry name" value="HisK_dim/P_sf"/>
</dbReference>
<keyword evidence="13" id="KW-1185">Reference proteome</keyword>
<accession>A0ABM7NYF4</accession>
<dbReference type="InterPro" id="IPR005467">
    <property type="entry name" value="His_kinase_dom"/>
</dbReference>
<reference evidence="12 13" key="1">
    <citation type="journal article" date="2022" name="Int. J. Syst. Evol. Microbiol.">
        <title>Prevotella herbatica sp. nov., a plant polysaccharide-decomposing anaerobic bacterium isolated from a methanogenic reactor.</title>
        <authorList>
            <person name="Uek A."/>
            <person name="Tonouchi A."/>
            <person name="Kaku N."/>
            <person name="Ueki K."/>
        </authorList>
    </citation>
    <scope>NUCLEOTIDE SEQUENCE [LARGE SCALE GENOMIC DNA]</scope>
    <source>
        <strain evidence="12 13">WR041</strain>
    </source>
</reference>
<evidence type="ECO:0000259" key="11">
    <source>
        <dbReference type="PROSITE" id="PS50110"/>
    </source>
</evidence>
<evidence type="ECO:0000256" key="6">
    <source>
        <dbReference type="ARBA" id="ARBA00023163"/>
    </source>
</evidence>
<keyword evidence="3 7" id="KW-0597">Phosphoprotein</keyword>
<gene>
    <name evidence="12" type="ORF">prwr041_13520</name>
</gene>
<evidence type="ECO:0000256" key="4">
    <source>
        <dbReference type="ARBA" id="ARBA00023015"/>
    </source>
</evidence>
<evidence type="ECO:0000256" key="1">
    <source>
        <dbReference type="ARBA" id="ARBA00000085"/>
    </source>
</evidence>
<dbReference type="EC" id="2.7.13.3" evidence="2"/>
<dbReference type="InterPro" id="IPR009057">
    <property type="entry name" value="Homeodomain-like_sf"/>
</dbReference>
<feature type="domain" description="Histidine kinase" evidence="10">
    <location>
        <begin position="771"/>
        <end position="989"/>
    </location>
</feature>
<dbReference type="InterPro" id="IPR015943">
    <property type="entry name" value="WD40/YVTN_repeat-like_dom_sf"/>
</dbReference>
<dbReference type="PANTHER" id="PTHR43547">
    <property type="entry name" value="TWO-COMPONENT HISTIDINE KINASE"/>
    <property type="match status" value="1"/>
</dbReference>
<dbReference type="SMART" id="SM00387">
    <property type="entry name" value="HATPase_c"/>
    <property type="match status" value="1"/>
</dbReference>
<dbReference type="SUPFAM" id="SSF52172">
    <property type="entry name" value="CheY-like"/>
    <property type="match status" value="1"/>
</dbReference>
<dbReference type="Pfam" id="PF12833">
    <property type="entry name" value="HTH_18"/>
    <property type="match status" value="1"/>
</dbReference>
<dbReference type="InterPro" id="IPR004358">
    <property type="entry name" value="Sig_transdc_His_kin-like_C"/>
</dbReference>
<dbReference type="SMART" id="SM00388">
    <property type="entry name" value="HisKA"/>
    <property type="match status" value="1"/>
</dbReference>
<dbReference type="InterPro" id="IPR036890">
    <property type="entry name" value="HATPase_C_sf"/>
</dbReference>
<evidence type="ECO:0000256" key="8">
    <source>
        <dbReference type="SAM" id="Phobius"/>
    </source>
</evidence>
<dbReference type="PROSITE" id="PS01124">
    <property type="entry name" value="HTH_ARAC_FAMILY_2"/>
    <property type="match status" value="1"/>
</dbReference>
<dbReference type="InterPro" id="IPR001789">
    <property type="entry name" value="Sig_transdc_resp-reg_receiver"/>
</dbReference>
<dbReference type="Pfam" id="PF00072">
    <property type="entry name" value="Response_reg"/>
    <property type="match status" value="1"/>
</dbReference>
<evidence type="ECO:0000313" key="13">
    <source>
        <dbReference type="Proteomes" id="UP001319045"/>
    </source>
</evidence>
<dbReference type="SUPFAM" id="SSF63829">
    <property type="entry name" value="Calcium-dependent phosphotriesterase"/>
    <property type="match status" value="3"/>
</dbReference>
<dbReference type="PRINTS" id="PR00344">
    <property type="entry name" value="BCTRLSENSOR"/>
</dbReference>
<feature type="modified residue" description="4-aspartylphosphate" evidence="7">
    <location>
        <position position="1070"/>
    </location>
</feature>
<name>A0ABM7NYF4_9BACT</name>
<dbReference type="PROSITE" id="PS00041">
    <property type="entry name" value="HTH_ARAC_FAMILY_1"/>
    <property type="match status" value="1"/>
</dbReference>
<evidence type="ECO:0000256" key="3">
    <source>
        <dbReference type="ARBA" id="ARBA00022553"/>
    </source>
</evidence>
<keyword evidence="12" id="KW-0418">Kinase</keyword>